<keyword evidence="3" id="KW-1185">Reference proteome</keyword>
<evidence type="ECO:0000259" key="1">
    <source>
        <dbReference type="Pfam" id="PF22178"/>
    </source>
</evidence>
<dbReference type="InterPro" id="IPR054030">
    <property type="entry name" value="Gp5_Vgr_C"/>
</dbReference>
<dbReference type="SUPFAM" id="SSF69349">
    <property type="entry name" value="Phage fibre proteins"/>
    <property type="match status" value="1"/>
</dbReference>
<dbReference type="Gene3D" id="2.40.50.230">
    <property type="entry name" value="Gp5 N-terminal domain"/>
    <property type="match status" value="1"/>
</dbReference>
<name>A0A365QYH0_9BURK</name>
<dbReference type="EMBL" id="QMFZ01000006">
    <property type="protein sequence ID" value="RBB40808.1"/>
    <property type="molecule type" value="Genomic_DNA"/>
</dbReference>
<protein>
    <submittedName>
        <fullName evidence="2">Type VI secretion system tip protein VgrG</fullName>
    </submittedName>
</protein>
<dbReference type="AlphaFoldDB" id="A0A365QYH0"/>
<dbReference type="RefSeq" id="WP_425267356.1">
    <property type="nucleotide sequence ID" value="NZ_QMFZ01000006.1"/>
</dbReference>
<dbReference type="Gene3D" id="2.20.220.20">
    <property type="match status" value="1"/>
</dbReference>
<sequence length="197" mass="21231">WGAAAIPRIKQEVLVAFNQGDPDNPVIVGRVFNGEQGNPYHGAAGQTMGIKSQTHKGQGSNEIRMTDTNGMQEFFMHAQKDMNTVVENNETHKVLGPMRTVLVATGSEEKQIPQGNLTETIAEKRSTTATTVEVTTPAKDGGGGTQVYMAERGILLKVMDSSISLAPEGIRLEHKGSVILMTDDGVMVNGKRIDLNK</sequence>
<dbReference type="InterPro" id="IPR037026">
    <property type="entry name" value="Vgr_OB-fold_dom_sf"/>
</dbReference>
<gene>
    <name evidence="2" type="ORF">DPV79_10575</name>
</gene>
<feature type="domain" description="Gp5/Type VI secretion system Vgr C-terminal trimerisation" evidence="1">
    <location>
        <begin position="48"/>
        <end position="129"/>
    </location>
</feature>
<evidence type="ECO:0000313" key="2">
    <source>
        <dbReference type="EMBL" id="RBB40808.1"/>
    </source>
</evidence>
<proteinExistence type="predicted"/>
<dbReference type="Proteomes" id="UP000252458">
    <property type="component" value="Unassembled WGS sequence"/>
</dbReference>
<organism evidence="2 3">
    <name type="scientific">Burkholderia reimsis</name>
    <dbReference type="NCBI Taxonomy" id="2234132"/>
    <lineage>
        <taxon>Bacteria</taxon>
        <taxon>Pseudomonadati</taxon>
        <taxon>Pseudomonadota</taxon>
        <taxon>Betaproteobacteria</taxon>
        <taxon>Burkholderiales</taxon>
        <taxon>Burkholderiaceae</taxon>
        <taxon>Burkholderia</taxon>
    </lineage>
</organism>
<reference evidence="2 3" key="1">
    <citation type="submission" date="2018-06" db="EMBL/GenBank/DDBJ databases">
        <title>Draft genome sequence of Burkholderia reimsis strain BE51 isolated from a French agricultural soil.</title>
        <authorList>
            <person name="Esmaeel Q."/>
        </authorList>
    </citation>
    <scope>NUCLEOTIDE SEQUENCE [LARGE SCALE GENOMIC DNA]</scope>
    <source>
        <strain evidence="2 3">BE51</strain>
    </source>
</reference>
<accession>A0A365QYH0</accession>
<feature type="non-terminal residue" evidence="2">
    <location>
        <position position="1"/>
    </location>
</feature>
<dbReference type="Pfam" id="PF22178">
    <property type="entry name" value="Gp5_trimer_C"/>
    <property type="match status" value="1"/>
</dbReference>
<comment type="caution">
    <text evidence="2">The sequence shown here is derived from an EMBL/GenBank/DDBJ whole genome shotgun (WGS) entry which is preliminary data.</text>
</comment>
<evidence type="ECO:0000313" key="3">
    <source>
        <dbReference type="Proteomes" id="UP000252458"/>
    </source>
</evidence>